<dbReference type="InterPro" id="IPR046521">
    <property type="entry name" value="DUF6698"/>
</dbReference>
<organism evidence="2">
    <name type="scientific">Serpula lacrymans var. lacrymans (strain S7.3)</name>
    <name type="common">Dry rot fungus</name>
    <dbReference type="NCBI Taxonomy" id="936435"/>
    <lineage>
        <taxon>Eukaryota</taxon>
        <taxon>Fungi</taxon>
        <taxon>Dikarya</taxon>
        <taxon>Basidiomycota</taxon>
        <taxon>Agaricomycotina</taxon>
        <taxon>Agaricomycetes</taxon>
        <taxon>Agaricomycetidae</taxon>
        <taxon>Boletales</taxon>
        <taxon>Coniophorineae</taxon>
        <taxon>Serpulaceae</taxon>
        <taxon>Serpula</taxon>
    </lineage>
</organism>
<evidence type="ECO:0000313" key="2">
    <source>
        <dbReference type="Proteomes" id="UP000008063"/>
    </source>
</evidence>
<dbReference type="HOGENOM" id="CLU_748340_0_0_1"/>
<dbReference type="EMBL" id="GL945474">
    <property type="protein sequence ID" value="EGO05104.1"/>
    <property type="molecule type" value="Genomic_DNA"/>
</dbReference>
<dbReference type="eggNOG" id="ENOG502SQYC">
    <property type="taxonomic scope" value="Eukaryota"/>
</dbReference>
<accession>F8PI08</accession>
<proteinExistence type="predicted"/>
<dbReference type="AlphaFoldDB" id="F8PI08"/>
<dbReference type="Proteomes" id="UP000008063">
    <property type="component" value="Unassembled WGS sequence"/>
</dbReference>
<gene>
    <name evidence="1" type="ORF">SERLA73DRAFT_149356</name>
</gene>
<name>F8PI08_SERL3</name>
<keyword evidence="2" id="KW-1185">Reference proteome</keyword>
<dbReference type="InParanoid" id="F8PI08"/>
<dbReference type="Pfam" id="PF20414">
    <property type="entry name" value="DUF6698"/>
    <property type="match status" value="2"/>
</dbReference>
<dbReference type="STRING" id="936435.F8PI08"/>
<protein>
    <submittedName>
        <fullName evidence="1">Uncharacterized protein</fullName>
    </submittedName>
</protein>
<sequence>MVMWDAIVFICENHLLNSNLMLSPSFSFLAQHNIYHNLKTGFSRPHNSEKIKITFSQIGVLSVSGLKQGLENLVNVESIRIEDELNEFQLYKRFSGKNVSIDSWFNQSCGIWRLVSLFDSISDMVAEHNWQIYEQDDKENLVQPQDYSEEGFKELVYYVPALKKKLNEDFASNKELASIYKQLQKGLDGAQGDNTGNMKPAAVQWLPEQKLARLLAQSHRQPYLPYIKEQIHDCHPKYLVTANLWPTFMYANYKYNPKDIEKGLFQSTLLLKLYFNYQQLYNNILDFFKMPPGPTSKTKIENLLLWWNRKVFGHSQAAVYSPQAIENTLVSCIVLVMCAVILYHMIVNKLNDACVTYYLADLNCIVDHLI</sequence>
<evidence type="ECO:0000313" key="1">
    <source>
        <dbReference type="EMBL" id="EGO05104.1"/>
    </source>
</evidence>
<dbReference type="OrthoDB" id="2662502at2759"/>
<reference evidence="2" key="1">
    <citation type="journal article" date="2011" name="Science">
        <title>The plant cell wall-decomposing machinery underlies the functional diversity of forest fungi.</title>
        <authorList>
            <person name="Eastwood D.C."/>
            <person name="Floudas D."/>
            <person name="Binder M."/>
            <person name="Majcherczyk A."/>
            <person name="Schneider P."/>
            <person name="Aerts A."/>
            <person name="Asiegbu F.O."/>
            <person name="Baker S.E."/>
            <person name="Barry K."/>
            <person name="Bendiksby M."/>
            <person name="Blumentritt M."/>
            <person name="Coutinho P.M."/>
            <person name="Cullen D."/>
            <person name="de Vries R.P."/>
            <person name="Gathman A."/>
            <person name="Goodell B."/>
            <person name="Henrissat B."/>
            <person name="Ihrmark K."/>
            <person name="Kauserud H."/>
            <person name="Kohler A."/>
            <person name="LaButti K."/>
            <person name="Lapidus A."/>
            <person name="Lavin J.L."/>
            <person name="Lee Y.-H."/>
            <person name="Lindquist E."/>
            <person name="Lilly W."/>
            <person name="Lucas S."/>
            <person name="Morin E."/>
            <person name="Murat C."/>
            <person name="Oguiza J.A."/>
            <person name="Park J."/>
            <person name="Pisabarro A.G."/>
            <person name="Riley R."/>
            <person name="Rosling A."/>
            <person name="Salamov A."/>
            <person name="Schmidt O."/>
            <person name="Schmutz J."/>
            <person name="Skrede I."/>
            <person name="Stenlid J."/>
            <person name="Wiebenga A."/>
            <person name="Xie X."/>
            <person name="Kuees U."/>
            <person name="Hibbett D.S."/>
            <person name="Hoffmeister D."/>
            <person name="Hoegberg N."/>
            <person name="Martin F."/>
            <person name="Grigoriev I.V."/>
            <person name="Watkinson S.C."/>
        </authorList>
    </citation>
    <scope>NUCLEOTIDE SEQUENCE [LARGE SCALE GENOMIC DNA]</scope>
    <source>
        <strain evidence="2">strain S7.3</strain>
    </source>
</reference>